<evidence type="ECO:0000256" key="1">
    <source>
        <dbReference type="ARBA" id="ARBA00004651"/>
    </source>
</evidence>
<dbReference type="RefSeq" id="WP_345426010.1">
    <property type="nucleotide sequence ID" value="NZ_AP031496.1"/>
</dbReference>
<keyword evidence="7 8" id="KW-0472">Membrane</keyword>
<feature type="transmembrane region" description="Helical" evidence="8">
    <location>
        <begin position="249"/>
        <end position="267"/>
    </location>
</feature>
<keyword evidence="3" id="KW-0813">Transport</keyword>
<evidence type="ECO:0000313" key="9">
    <source>
        <dbReference type="EMBL" id="GAA4952920.1"/>
    </source>
</evidence>
<evidence type="ECO:0000256" key="8">
    <source>
        <dbReference type="SAM" id="Phobius"/>
    </source>
</evidence>
<name>A0AAV3U774_9ALTE</name>
<accession>A0AAV3U774</accession>
<organism evidence="9 10">
    <name type="scientific">Halioxenophilus aromaticivorans</name>
    <dbReference type="NCBI Taxonomy" id="1306992"/>
    <lineage>
        <taxon>Bacteria</taxon>
        <taxon>Pseudomonadati</taxon>
        <taxon>Pseudomonadota</taxon>
        <taxon>Gammaproteobacteria</taxon>
        <taxon>Alteromonadales</taxon>
        <taxon>Alteromonadaceae</taxon>
        <taxon>Halioxenophilus</taxon>
    </lineage>
</organism>
<reference evidence="10" key="1">
    <citation type="journal article" date="2019" name="Int. J. Syst. Evol. Microbiol.">
        <title>The Global Catalogue of Microorganisms (GCM) 10K type strain sequencing project: providing services to taxonomists for standard genome sequencing and annotation.</title>
        <authorList>
            <consortium name="The Broad Institute Genomics Platform"/>
            <consortium name="The Broad Institute Genome Sequencing Center for Infectious Disease"/>
            <person name="Wu L."/>
            <person name="Ma J."/>
        </authorList>
    </citation>
    <scope>NUCLEOTIDE SEQUENCE [LARGE SCALE GENOMIC DNA]</scope>
    <source>
        <strain evidence="10">JCM 19134</strain>
    </source>
</reference>
<evidence type="ECO:0000256" key="5">
    <source>
        <dbReference type="ARBA" id="ARBA00022692"/>
    </source>
</evidence>
<keyword evidence="5 8" id="KW-0812">Transmembrane</keyword>
<dbReference type="InterPro" id="IPR038770">
    <property type="entry name" value="Na+/solute_symporter_sf"/>
</dbReference>
<dbReference type="AlphaFoldDB" id="A0AAV3U774"/>
<comment type="subcellular location">
    <subcellularLocation>
        <location evidence="1">Cell membrane</location>
        <topology evidence="1">Multi-pass membrane protein</topology>
    </subcellularLocation>
</comment>
<dbReference type="Pfam" id="PF03547">
    <property type="entry name" value="Mem_trans"/>
    <property type="match status" value="1"/>
</dbReference>
<dbReference type="PANTHER" id="PTHR36838:SF4">
    <property type="entry name" value="AUXIN EFFLUX CARRIER FAMILY PROTEIN"/>
    <property type="match status" value="1"/>
</dbReference>
<evidence type="ECO:0000256" key="7">
    <source>
        <dbReference type="ARBA" id="ARBA00023136"/>
    </source>
</evidence>
<feature type="transmembrane region" description="Helical" evidence="8">
    <location>
        <begin position="94"/>
        <end position="117"/>
    </location>
</feature>
<feature type="transmembrane region" description="Helical" evidence="8">
    <location>
        <begin position="279"/>
        <end position="298"/>
    </location>
</feature>
<evidence type="ECO:0000256" key="2">
    <source>
        <dbReference type="ARBA" id="ARBA00010145"/>
    </source>
</evidence>
<keyword evidence="10" id="KW-1185">Reference proteome</keyword>
<dbReference type="Proteomes" id="UP001409585">
    <property type="component" value="Unassembled WGS sequence"/>
</dbReference>
<feature type="transmembrane region" description="Helical" evidence="8">
    <location>
        <begin position="220"/>
        <end position="243"/>
    </location>
</feature>
<feature type="transmembrane region" description="Helical" evidence="8">
    <location>
        <begin position="123"/>
        <end position="144"/>
    </location>
</feature>
<comment type="similarity">
    <text evidence="2">Belongs to the auxin efflux carrier (TC 2.A.69) family.</text>
</comment>
<keyword evidence="4" id="KW-1003">Cell membrane</keyword>
<dbReference type="GO" id="GO:0055085">
    <property type="term" value="P:transmembrane transport"/>
    <property type="evidence" value="ECO:0007669"/>
    <property type="project" value="InterPro"/>
</dbReference>
<keyword evidence="6 8" id="KW-1133">Transmembrane helix</keyword>
<protein>
    <submittedName>
        <fullName evidence="9">AEC family transporter</fullName>
    </submittedName>
</protein>
<evidence type="ECO:0000313" key="10">
    <source>
        <dbReference type="Proteomes" id="UP001409585"/>
    </source>
</evidence>
<dbReference type="Gene3D" id="1.20.1530.20">
    <property type="match status" value="1"/>
</dbReference>
<evidence type="ECO:0000256" key="6">
    <source>
        <dbReference type="ARBA" id="ARBA00022989"/>
    </source>
</evidence>
<sequence length="304" mass="32220">MSNVLTALWPVFALIVAGYFLKVRQFPGDVFWPGAERLNYFCLFPALLFYNLSQAPLTTAALQSLGGLALLCMVVGFCLLLCAQRYYRWPGQRFGVFTQGGLRFNTYLGLAIVGALYGAPGLALAAMMLTLLVPLVNVFSVVSLTAGHRPSVLQLVLPIVKNPLILACLAGAAANLSGLTLGQGVEVLLKQLSATSLPLGLLCVGAALQPKTLLGEAKPLMATAVLKLVMMPAVAMGAAWLAGLPSQEAAILVIFFALPCAPTAYVLTKELGGDSRLMAAVITLQTALAAVTLTVWLYSLRYFQ</sequence>
<dbReference type="PANTHER" id="PTHR36838">
    <property type="entry name" value="AUXIN EFFLUX CARRIER FAMILY PROTEIN"/>
    <property type="match status" value="1"/>
</dbReference>
<comment type="caution">
    <text evidence="9">The sequence shown here is derived from an EMBL/GenBank/DDBJ whole genome shotgun (WGS) entry which is preliminary data.</text>
</comment>
<proteinExistence type="inferred from homology"/>
<feature type="transmembrane region" description="Helical" evidence="8">
    <location>
        <begin position="60"/>
        <end position="82"/>
    </location>
</feature>
<evidence type="ECO:0000256" key="3">
    <source>
        <dbReference type="ARBA" id="ARBA00022448"/>
    </source>
</evidence>
<dbReference type="InterPro" id="IPR004776">
    <property type="entry name" value="Mem_transp_PIN-like"/>
</dbReference>
<dbReference type="EMBL" id="BAABLX010000029">
    <property type="protein sequence ID" value="GAA4952920.1"/>
    <property type="molecule type" value="Genomic_DNA"/>
</dbReference>
<dbReference type="GO" id="GO:0005886">
    <property type="term" value="C:plasma membrane"/>
    <property type="evidence" value="ECO:0007669"/>
    <property type="project" value="UniProtKB-SubCell"/>
</dbReference>
<evidence type="ECO:0000256" key="4">
    <source>
        <dbReference type="ARBA" id="ARBA00022475"/>
    </source>
</evidence>
<gene>
    <name evidence="9" type="ORF">GCM10025791_37260</name>
</gene>